<proteinExistence type="predicted"/>
<evidence type="ECO:0000313" key="1">
    <source>
        <dbReference type="EMBL" id="PXZ00694.1"/>
    </source>
</evidence>
<evidence type="ECO:0000313" key="2">
    <source>
        <dbReference type="Proteomes" id="UP000247565"/>
    </source>
</evidence>
<evidence type="ECO:0008006" key="3">
    <source>
        <dbReference type="Google" id="ProtNLM"/>
    </source>
</evidence>
<sequence length="420" mass="48871">MFDRYLNTIETVMANNHAVFLGTSQAVTLLYLDYKISSKQFKIALENYINKNPLLQQKLVIQNKKWCLQKNSHPVSNFEVFRYEDKIKDFDLILEKEVNNILDYNQVLSKLKIIYPVQNKGCIIILTQHHAIMDTYSAKKILKDLIDSISIDEEEKYYEHFPVWKYFNAKEVADCDIRQVHKPDNDFSQALKIFDNPLPLKWTAVDTWIINPSLLSSMEYYAKKLDCKLNSLLTVIYSIAVMKLLNINNINTYSAVTYRKNNDLMNQLGCLLDVVNINVKIWDIDDSVRRFEREISYIKKHLSKELETTSQILADAKKQKLSFQKAVRLCEGLGFTNSGRTDTLKFENDINVLAYRSVANRTSGALLFTYHMSFHKGSLITSVLTSQLLLDKKSIQLFIQNINKYIKIIDQRVKLMKAQD</sequence>
<name>A0A318N1U5_9PROT</name>
<dbReference type="RefSeq" id="WP_110438836.1">
    <property type="nucleotide sequence ID" value="NZ_CP046393.1"/>
</dbReference>
<organism evidence="1 2">
    <name type="scientific">Commensalibacter melissae</name>
    <dbReference type="NCBI Taxonomy" id="2070537"/>
    <lineage>
        <taxon>Bacteria</taxon>
        <taxon>Pseudomonadati</taxon>
        <taxon>Pseudomonadota</taxon>
        <taxon>Alphaproteobacteria</taxon>
        <taxon>Acetobacterales</taxon>
        <taxon>Acetobacteraceae</taxon>
    </lineage>
</organism>
<comment type="caution">
    <text evidence="1">The sequence shown here is derived from an EMBL/GenBank/DDBJ whole genome shotgun (WGS) entry which is preliminary data.</text>
</comment>
<dbReference type="Proteomes" id="UP000247565">
    <property type="component" value="Unassembled WGS sequence"/>
</dbReference>
<dbReference type="EMBL" id="QGLT01000002">
    <property type="protein sequence ID" value="PXZ00694.1"/>
    <property type="molecule type" value="Genomic_DNA"/>
</dbReference>
<dbReference type="OrthoDB" id="863140at2"/>
<accession>A0A318N1U5</accession>
<reference evidence="1 2" key="1">
    <citation type="submission" date="2018-05" db="EMBL/GenBank/DDBJ databases">
        <title>Reference genomes for bee gut microbiota database.</title>
        <authorList>
            <person name="Ellegaard K.M."/>
        </authorList>
    </citation>
    <scope>NUCLEOTIDE SEQUENCE [LARGE SCALE GENOMIC DNA]</scope>
    <source>
        <strain evidence="1 2">ESL0284</strain>
    </source>
</reference>
<dbReference type="AlphaFoldDB" id="A0A318N1U5"/>
<keyword evidence="2" id="KW-1185">Reference proteome</keyword>
<dbReference type="SUPFAM" id="SSF52777">
    <property type="entry name" value="CoA-dependent acyltransferases"/>
    <property type="match status" value="1"/>
</dbReference>
<protein>
    <recommendedName>
        <fullName evidence="3">Condensation domain-containing protein</fullName>
    </recommendedName>
</protein>
<gene>
    <name evidence="1" type="ORF">DK869_04660</name>
</gene>